<evidence type="ECO:0000313" key="2">
    <source>
        <dbReference type="Proteomes" id="UP000295132"/>
    </source>
</evidence>
<dbReference type="RefSeq" id="WP_133334567.1">
    <property type="nucleotide sequence ID" value="NZ_SMYO01000005.1"/>
</dbReference>
<sequence length="383" mass="43521">MGEAVAAVDTSESLFAPKELESLVRSIGKDAFLFLLEEKYEIKEELSKTISDLALIIENHKNRDEMIGILVEVKECCSSVHEETFLEFCEKYGITGIVFNESLKISALRCYLQQPEHFATIKMFSAINKEKQFDVYGGKTTDEEVNLKKEHRTEIKSVLEDLIEKGRKCIISTTQIQNEIIMSAHFESRKKTFTTISSGEKIETVTITPTVKAVAKYNIKENRLRVKGGPSSKLKDSIIQTFGKVFFGDNSHFTGENYEIYKLDKVKKDDFSLTLDEELEEEVISAVIKEEILIVPIEDDTIRLTVAGKDVEKALEFLSNDKINLKTQQREQVKIEITLKQPNDKTKKIAVTISNNSKINFNPQYSGIVHKCLTKWGIELGTE</sequence>
<gene>
    <name evidence="1" type="ORF">E2K98_12690</name>
</gene>
<dbReference type="Proteomes" id="UP000295132">
    <property type="component" value="Unassembled WGS sequence"/>
</dbReference>
<dbReference type="EMBL" id="SMYO01000005">
    <property type="protein sequence ID" value="TDK61740.1"/>
    <property type="molecule type" value="Genomic_DNA"/>
</dbReference>
<proteinExistence type="predicted"/>
<accession>A0A4R5VTF3</accession>
<reference evidence="1 2" key="1">
    <citation type="submission" date="2019-03" db="EMBL/GenBank/DDBJ databases">
        <title>Bacillus niacini sp. nov. a Nicotinate-Metabolizing Mesophile Isolated from Soil.</title>
        <authorList>
            <person name="Zhang G."/>
        </authorList>
    </citation>
    <scope>NUCLEOTIDE SEQUENCE [LARGE SCALE GENOMIC DNA]</scope>
    <source>
        <strain evidence="1 2">WN066</strain>
    </source>
</reference>
<name>A0A4R5VTF3_9BACI</name>
<comment type="caution">
    <text evidence="1">The sequence shown here is derived from an EMBL/GenBank/DDBJ whole genome shotgun (WGS) entry which is preliminary data.</text>
</comment>
<organism evidence="1 2">
    <name type="scientific">Bacillus salipaludis</name>
    <dbReference type="NCBI Taxonomy" id="2547811"/>
    <lineage>
        <taxon>Bacteria</taxon>
        <taxon>Bacillati</taxon>
        <taxon>Bacillota</taxon>
        <taxon>Bacilli</taxon>
        <taxon>Bacillales</taxon>
        <taxon>Bacillaceae</taxon>
        <taxon>Bacillus</taxon>
    </lineage>
</organism>
<evidence type="ECO:0000313" key="1">
    <source>
        <dbReference type="EMBL" id="TDK61740.1"/>
    </source>
</evidence>
<dbReference type="AlphaFoldDB" id="A0A4R5VTF3"/>
<protein>
    <submittedName>
        <fullName evidence="1">Uncharacterized protein</fullName>
    </submittedName>
</protein>